<dbReference type="InterPro" id="IPR022385">
    <property type="entry name" value="Rhs_assc_core"/>
</dbReference>
<evidence type="ECO:0000313" key="2">
    <source>
        <dbReference type="Proteomes" id="UP001403385"/>
    </source>
</evidence>
<sequence>MKYKDNRRASEVLSASDYFDKLSETSRPPFGKQMAGRNYSDESYRYGFNGKENDKDFGNQHLIQDYGFRLYNPEIGKFLSVDPLFKS</sequence>
<dbReference type="Proteomes" id="UP001403385">
    <property type="component" value="Unassembled WGS sequence"/>
</dbReference>
<dbReference type="EMBL" id="JBDKWZ010000014">
    <property type="protein sequence ID" value="MEN7550409.1"/>
    <property type="molecule type" value="Genomic_DNA"/>
</dbReference>
<feature type="non-terminal residue" evidence="1">
    <location>
        <position position="87"/>
    </location>
</feature>
<organism evidence="1 2">
    <name type="scientific">Rapidithrix thailandica</name>
    <dbReference type="NCBI Taxonomy" id="413964"/>
    <lineage>
        <taxon>Bacteria</taxon>
        <taxon>Pseudomonadati</taxon>
        <taxon>Bacteroidota</taxon>
        <taxon>Cytophagia</taxon>
        <taxon>Cytophagales</taxon>
        <taxon>Flammeovirgaceae</taxon>
        <taxon>Rapidithrix</taxon>
    </lineage>
</organism>
<accession>A0AAW9RZS5</accession>
<dbReference type="Gene3D" id="2.180.10.10">
    <property type="entry name" value="RHS repeat-associated core"/>
    <property type="match status" value="1"/>
</dbReference>
<protein>
    <submittedName>
        <fullName evidence="1">RHS repeat-associated core domain-containing protein</fullName>
    </submittedName>
</protein>
<gene>
    <name evidence="1" type="ORF">AAG747_20995</name>
</gene>
<proteinExistence type="predicted"/>
<dbReference type="NCBIfam" id="TIGR03696">
    <property type="entry name" value="Rhs_assc_core"/>
    <property type="match status" value="1"/>
</dbReference>
<dbReference type="AlphaFoldDB" id="A0AAW9RZS5"/>
<comment type="caution">
    <text evidence="1">The sequence shown here is derived from an EMBL/GenBank/DDBJ whole genome shotgun (WGS) entry which is preliminary data.</text>
</comment>
<evidence type="ECO:0000313" key="1">
    <source>
        <dbReference type="EMBL" id="MEN7550409.1"/>
    </source>
</evidence>
<keyword evidence="2" id="KW-1185">Reference proteome</keyword>
<name>A0AAW9RZS5_9BACT</name>
<reference evidence="1 2" key="1">
    <citation type="submission" date="2024-04" db="EMBL/GenBank/DDBJ databases">
        <title>Novel genus in family Flammeovirgaceae.</title>
        <authorList>
            <person name="Nguyen T.H."/>
            <person name="Vuong T.Q."/>
            <person name="Le H."/>
            <person name="Kim S.-G."/>
        </authorList>
    </citation>
    <scope>NUCLEOTIDE SEQUENCE [LARGE SCALE GENOMIC DNA]</scope>
    <source>
        <strain evidence="1 2">JCM 23209</strain>
    </source>
</reference>
<dbReference type="RefSeq" id="WP_346823192.1">
    <property type="nucleotide sequence ID" value="NZ_JBDKWZ010000014.1"/>
</dbReference>